<dbReference type="PANTHER" id="PTHR12599">
    <property type="entry name" value="PTERIN-4-ALPHA-CARBINOLAMINE DEHYDRATASE"/>
    <property type="match status" value="1"/>
</dbReference>
<dbReference type="InterPro" id="IPR001533">
    <property type="entry name" value="Pterin_deHydtase"/>
</dbReference>
<dbReference type="EMBL" id="UINC01000927">
    <property type="protein sequence ID" value="SUZ63890.1"/>
    <property type="molecule type" value="Genomic_DNA"/>
</dbReference>
<protein>
    <recommendedName>
        <fullName evidence="3">4a-hydroxytetrahydrobiopterin dehydratase</fullName>
        <ecNumber evidence="3">4.2.1.96</ecNumber>
    </recommendedName>
</protein>
<gene>
    <name evidence="5" type="ORF">METZ01_LOCUS16744</name>
</gene>
<accession>A0A381PAA0</accession>
<organism evidence="5">
    <name type="scientific">marine metagenome</name>
    <dbReference type="NCBI Taxonomy" id="408172"/>
    <lineage>
        <taxon>unclassified sequences</taxon>
        <taxon>metagenomes</taxon>
        <taxon>ecological metagenomes</taxon>
    </lineage>
</organism>
<dbReference type="InterPro" id="IPR036428">
    <property type="entry name" value="PCD_sf"/>
</dbReference>
<dbReference type="NCBIfam" id="NF002018">
    <property type="entry name" value="PRK00823.1-3"/>
    <property type="match status" value="1"/>
</dbReference>
<reference evidence="5" key="1">
    <citation type="submission" date="2018-05" db="EMBL/GenBank/DDBJ databases">
        <authorList>
            <person name="Lanie J.A."/>
            <person name="Ng W.-L."/>
            <person name="Kazmierczak K.M."/>
            <person name="Andrzejewski T.M."/>
            <person name="Davidsen T.M."/>
            <person name="Wayne K.J."/>
            <person name="Tettelin H."/>
            <person name="Glass J.I."/>
            <person name="Rusch D."/>
            <person name="Podicherti R."/>
            <person name="Tsui H.-C.T."/>
            <person name="Winkler M.E."/>
        </authorList>
    </citation>
    <scope>NUCLEOTIDE SEQUENCE</scope>
</reference>
<dbReference type="HAMAP" id="MF_00434">
    <property type="entry name" value="Pterin_4_alpha"/>
    <property type="match status" value="1"/>
</dbReference>
<evidence type="ECO:0000313" key="5">
    <source>
        <dbReference type="EMBL" id="SUZ63890.1"/>
    </source>
</evidence>
<sequence>MERHLLEAEEIDTFLKEQPEWCFSVDSLTRTYQFPDFVSAFAFMSAVATHCDCLNHHPDWSNVYGVVKVCLTTHDRGGVTSLDTALAQIMEDLANG</sequence>
<dbReference type="AlphaFoldDB" id="A0A381PAA0"/>
<dbReference type="GO" id="GO:0008124">
    <property type="term" value="F:4-alpha-hydroxytetrahydrobiopterin dehydratase activity"/>
    <property type="evidence" value="ECO:0007669"/>
    <property type="project" value="UniProtKB-EC"/>
</dbReference>
<dbReference type="SUPFAM" id="SSF55248">
    <property type="entry name" value="PCD-like"/>
    <property type="match status" value="1"/>
</dbReference>
<dbReference type="GO" id="GO:0006729">
    <property type="term" value="P:tetrahydrobiopterin biosynthetic process"/>
    <property type="evidence" value="ECO:0007669"/>
    <property type="project" value="InterPro"/>
</dbReference>
<dbReference type="PANTHER" id="PTHR12599:SF0">
    <property type="entry name" value="PTERIN-4-ALPHA-CARBINOLAMINE DEHYDRATASE"/>
    <property type="match status" value="1"/>
</dbReference>
<dbReference type="Pfam" id="PF01329">
    <property type="entry name" value="Pterin_4a"/>
    <property type="match status" value="1"/>
</dbReference>
<proteinExistence type="inferred from homology"/>
<evidence type="ECO:0000256" key="2">
    <source>
        <dbReference type="ARBA" id="ARBA00006472"/>
    </source>
</evidence>
<evidence type="ECO:0000256" key="1">
    <source>
        <dbReference type="ARBA" id="ARBA00001554"/>
    </source>
</evidence>
<name>A0A381PAA0_9ZZZZ</name>
<dbReference type="Gene3D" id="3.30.1360.20">
    <property type="entry name" value="Transcriptional coactivator/pterin dehydratase"/>
    <property type="match status" value="1"/>
</dbReference>
<dbReference type="NCBIfam" id="NF002017">
    <property type="entry name" value="PRK00823.1-2"/>
    <property type="match status" value="1"/>
</dbReference>
<comment type="catalytic activity">
    <reaction evidence="1">
        <text>(4aS,6R)-4a-hydroxy-L-erythro-5,6,7,8-tetrahydrobiopterin = (6R)-L-erythro-6,7-dihydrobiopterin + H2O</text>
        <dbReference type="Rhea" id="RHEA:11920"/>
        <dbReference type="ChEBI" id="CHEBI:15377"/>
        <dbReference type="ChEBI" id="CHEBI:15642"/>
        <dbReference type="ChEBI" id="CHEBI:43120"/>
        <dbReference type="EC" id="4.2.1.96"/>
    </reaction>
</comment>
<evidence type="ECO:0000256" key="4">
    <source>
        <dbReference type="ARBA" id="ARBA00023239"/>
    </source>
</evidence>
<dbReference type="EC" id="4.2.1.96" evidence="3"/>
<evidence type="ECO:0000256" key="3">
    <source>
        <dbReference type="ARBA" id="ARBA00013252"/>
    </source>
</evidence>
<comment type="similarity">
    <text evidence="2">Belongs to the pterin-4-alpha-carbinolamine dehydratase family.</text>
</comment>
<keyword evidence="4" id="KW-0456">Lyase</keyword>